<keyword evidence="2" id="KW-1185">Reference proteome</keyword>
<evidence type="ECO:0000313" key="1">
    <source>
        <dbReference type="EMBL" id="GAA3668967.1"/>
    </source>
</evidence>
<accession>A0ABP7BVJ1</accession>
<dbReference type="EMBL" id="BAAAYV010000025">
    <property type="protein sequence ID" value="GAA3668967.1"/>
    <property type="molecule type" value="Genomic_DNA"/>
</dbReference>
<dbReference type="Proteomes" id="UP001410795">
    <property type="component" value="Unassembled WGS sequence"/>
</dbReference>
<comment type="caution">
    <text evidence="1">The sequence shown here is derived from an EMBL/GenBank/DDBJ whole genome shotgun (WGS) entry which is preliminary data.</text>
</comment>
<gene>
    <name evidence="1" type="ORF">GCM10022202_33810</name>
</gene>
<name>A0ABP7BVJ1_9MICO</name>
<organism evidence="1 2">
    <name type="scientific">Microbacterium marinilacus</name>
    <dbReference type="NCBI Taxonomy" id="415209"/>
    <lineage>
        <taxon>Bacteria</taxon>
        <taxon>Bacillati</taxon>
        <taxon>Actinomycetota</taxon>
        <taxon>Actinomycetes</taxon>
        <taxon>Micrococcales</taxon>
        <taxon>Microbacteriaceae</taxon>
        <taxon>Microbacterium</taxon>
    </lineage>
</organism>
<protein>
    <submittedName>
        <fullName evidence="1">Uncharacterized protein</fullName>
    </submittedName>
</protein>
<reference evidence="2" key="1">
    <citation type="journal article" date="2019" name="Int. J. Syst. Evol. Microbiol.">
        <title>The Global Catalogue of Microorganisms (GCM) 10K type strain sequencing project: providing services to taxonomists for standard genome sequencing and annotation.</title>
        <authorList>
            <consortium name="The Broad Institute Genomics Platform"/>
            <consortium name="The Broad Institute Genome Sequencing Center for Infectious Disease"/>
            <person name="Wu L."/>
            <person name="Ma J."/>
        </authorList>
    </citation>
    <scope>NUCLEOTIDE SEQUENCE [LARGE SCALE GENOMIC DNA]</scope>
    <source>
        <strain evidence="2">JCM 16546</strain>
    </source>
</reference>
<sequence length="88" mass="9355">MEGRTGRDEVRDASATLPTLAAVTGVGLDPADRITPMAMARPLHMPAARLAAARPRPGPEGQISAARPDAGRYISRLSRILPEADELR</sequence>
<evidence type="ECO:0000313" key="2">
    <source>
        <dbReference type="Proteomes" id="UP001410795"/>
    </source>
</evidence>
<proteinExistence type="predicted"/>